<sequence length="2113" mass="208678">MHKKLGFRWNILACSLAIGFASMQSVRAFDGIATDGTVGPVQVLNAPGVSSNVTIQQGLGTTVGNNLFHSFSTFNIETGQTVTFKENVTNSLNNVISRVTGGGVSNLDGMLRSTPGGHADFYLINPSGVVFGANAQLDVAGAFHVSTADQLNFRDGSSYSAVNPNASNLSSSSPSSFGFLGTSTANNGLIDVNGAQLSAKPSQTIEIVAGNINMENQAKLEAPGGEIRLVAVGSGETNVLPNIPSESAFGTIDIESSSIDVSGDGAGKLIVQGGDVTISGSDFLASNKGITDGNITQGIDIMANNLLTVNNGSHISSDTYSTENAGSIQLKGKQITLDNISINSAAQAGSTGNGGDITVSANDSLSISNSTNIDSATYSSGNAGSIQLTGKSIKLDNSFVSNIAQEKSTGNAGDTEINAGEYLSVNNESDISTLAYSSGNSGSIKLTGKSINFNNSYISDSLVLDSTGNAGNITLNADDTLTFSGGEILDITVGKGNSGDVNIKANNELNLINNIFILTNSLDTGNGGSIYLSGNKINLSSIYFESVAETSISSGNAGNISITAYDTLNISDASYIASETRSIGKAGNISLSTNNSFNISNGSQILSSTYDSSDAGNISIKANSIVIDGASIFAGVYYGGTGNGGLVSVKTIGDLKVFNGGEISSSTSGSGSAGDVNVKAGNIIMDGQVSHYAAILSDSNSGATGNAGVVKVESTGTISLSNGAQISSSTYGSGDGGNVNVKSDSLIINGYGEKSFLDNTFTGILATAYPDSIGKAGTISVETIGDLKISNAGFISSSTFGSGSAGDVSVKAGNIDINGKASQFPPGICSDCFLDPANGTAGIVSDSLKGTGNAGLIHVESSSAINLLNGAVISSTSFFSPGNAGDVSVKAKSLVIDGFGVEIPTGVFALADDGSTGKAGKVSVEIADSLKIFNDGEISSSTFGPGSAGDVNVKAGDITIDGRDIQYAGISSESNSGATGNAGSVHVESTGLINLLNGGFISSSSSSQGDAGNVSVKANSLAIDGFGVQSFQPPDFIRTGIFAAAELGSTGKAGMVSVETLGDLKILNAGFISSSTVSSGSAGDVNVKAGSIEIDGKGSQYGTGIFSDASAGSTGQAGSVEVEANTLVSLSNAGRISTNTNGSGGAGSVKVVARQIDIDNSSIAARADVGSGGQTGNVTVNATDSLNLAYGGQISIQNNGFSQNSTTVIPGQLTVSAPAISLDNGLISAATSGNVGAGSVAVSASQTLFEANGSSINSSTSGIGDAGSVTVNAPSISLDNSTITAETSGLGGAGSVGVSSSALTMGHNASIAAKANLGSGGQTGDVTVNAADSLNIANGANISIQNDGSAQNPATVIPGQLTVSAPTIALDHGSITAETTGNVRGGSVAVTAGRFLTATNGASINASTFGVGRAGDVAVAAPTFFLASGADISAQAAKGSSGQTGQVRVTTNVATLSSGGKISVQNDGFADDPSQVTPASLSINVPYLTMDGGIITAATSGNVPAGDVSVKTLNPLFMSVNASISSSTQGSGRAGSVNVDAPAINLDNSAITAETSGLGAAGSVSVSSATLSIGNNASITAKANLGSGGQTGDVTINASSSLNIANGGNISIQNDGSTQNPTGIIPGTLTLQTPWLTLDNGFVSAATSGNVNAGVVTVNAAQTLSEANGSSINSSTSGLGNAGSVKVDAPSIRLDNSAITAETEGLGAAGSVNVSSTTLALINNASIAAKADANSGGQTGDVVVNASGSINIVSGGNISIENQGTAANPASVIPGQLIVTAPVTALDNGFISASTSGNVNAGTVTVDAAQTLSEANGSSINSSTSGSGNAGSAKVSAPAISLDNSAIAAKTSGLGEAGNVSVSSATLSIINNASIAAEADANSGGQTGDVTVNASGSITMDNSNISIQNLGFALDPKAVTPGLLYVSAPDITLRDSIITSQSTQNVDASPIQIHFTHSLSLGNSFISTEAQNGNGGSIVVQGGDSLTLTNSGIRTSVLGQNGNGGDISVTANRLMMETGLIQANTAASGANGGNVFLNVQTLLPSASMLIFGGNEPVNWDIHSTEFGWNVIQAAAPGGISGVINLTSPQLNLNGVLSNLGNPKFYSDTLNQDV</sequence>
<comment type="caution">
    <text evidence="3">The sequence shown here is derived from an EMBL/GenBank/DDBJ whole genome shotgun (WGS) entry which is preliminary data.</text>
</comment>
<feature type="chain" id="PRO_5016127400" description="Filamentous haemagglutinin FhaB/tRNA nuclease CdiA-like TPS domain-containing protein" evidence="1">
    <location>
        <begin position="29"/>
        <end position="2113"/>
    </location>
</feature>
<dbReference type="InterPro" id="IPR008638">
    <property type="entry name" value="FhaB/CdiA-like_TPS"/>
</dbReference>
<evidence type="ECO:0000313" key="3">
    <source>
        <dbReference type="EMBL" id="PZN84649.1"/>
    </source>
</evidence>
<gene>
    <name evidence="3" type="ORF">DM484_02550</name>
</gene>
<organism evidence="3 4">
    <name type="scientific">Candidatus Methylumidiphilus alinenensis</name>
    <dbReference type="NCBI Taxonomy" id="2202197"/>
    <lineage>
        <taxon>Bacteria</taxon>
        <taxon>Pseudomonadati</taxon>
        <taxon>Pseudomonadota</taxon>
        <taxon>Gammaproteobacteria</taxon>
        <taxon>Methylococcales</taxon>
        <taxon>Candidatus Methylumidiphilus</taxon>
    </lineage>
</organism>
<evidence type="ECO:0000313" key="4">
    <source>
        <dbReference type="Proteomes" id="UP000249396"/>
    </source>
</evidence>
<dbReference type="Pfam" id="PF05860">
    <property type="entry name" value="TPS"/>
    <property type="match status" value="1"/>
</dbReference>
<feature type="signal peptide" evidence="1">
    <location>
        <begin position="1"/>
        <end position="28"/>
    </location>
</feature>
<dbReference type="InterPro" id="IPR011050">
    <property type="entry name" value="Pectin_lyase_fold/virulence"/>
</dbReference>
<evidence type="ECO:0000259" key="2">
    <source>
        <dbReference type="SMART" id="SM00912"/>
    </source>
</evidence>
<dbReference type="InterPro" id="IPR012334">
    <property type="entry name" value="Pectin_lyas_fold"/>
</dbReference>
<dbReference type="EMBL" id="QJPH01000146">
    <property type="protein sequence ID" value="PZN84649.1"/>
    <property type="molecule type" value="Genomic_DNA"/>
</dbReference>
<keyword evidence="1" id="KW-0732">Signal</keyword>
<dbReference type="SMART" id="SM00912">
    <property type="entry name" value="Haemagg_act"/>
    <property type="match status" value="1"/>
</dbReference>
<feature type="domain" description="Filamentous haemagglutinin FhaB/tRNA nuclease CdiA-like TPS" evidence="2">
    <location>
        <begin position="33"/>
        <end position="154"/>
    </location>
</feature>
<dbReference type="SUPFAM" id="SSF51126">
    <property type="entry name" value="Pectin lyase-like"/>
    <property type="match status" value="2"/>
</dbReference>
<accession>A0A2W4RTD5</accession>
<proteinExistence type="predicted"/>
<feature type="non-terminal residue" evidence="3">
    <location>
        <position position="2113"/>
    </location>
</feature>
<dbReference type="NCBIfam" id="TIGR01901">
    <property type="entry name" value="adhes_NPXG"/>
    <property type="match status" value="1"/>
</dbReference>
<dbReference type="Proteomes" id="UP000249396">
    <property type="component" value="Unassembled WGS sequence"/>
</dbReference>
<name>A0A2W4RTD5_9GAMM</name>
<evidence type="ECO:0000256" key="1">
    <source>
        <dbReference type="SAM" id="SignalP"/>
    </source>
</evidence>
<reference evidence="3 4" key="1">
    <citation type="journal article" date="2018" name="Aquat. Microb. Ecol.">
        <title>Gammaproteobacterial methanotrophs dominate.</title>
        <authorList>
            <person name="Rissanen A.J."/>
            <person name="Saarenheimo J."/>
            <person name="Tiirola M."/>
            <person name="Peura S."/>
            <person name="Aalto S.L."/>
            <person name="Karvinen A."/>
            <person name="Nykanen H."/>
        </authorList>
    </citation>
    <scope>NUCLEOTIDE SEQUENCE [LARGE SCALE GENOMIC DNA]</scope>
    <source>
        <strain evidence="3">AMbin10</strain>
    </source>
</reference>
<protein>
    <recommendedName>
        <fullName evidence="2">Filamentous haemagglutinin FhaB/tRNA nuclease CdiA-like TPS domain-containing protein</fullName>
    </recommendedName>
</protein>
<dbReference type="Gene3D" id="2.160.20.10">
    <property type="entry name" value="Single-stranded right-handed beta-helix, Pectin lyase-like"/>
    <property type="match status" value="3"/>
</dbReference>